<keyword evidence="3" id="KW-0104">Cadmium</keyword>
<keyword evidence="2 4" id="KW-0808">Transferase</keyword>
<keyword evidence="6" id="KW-1185">Reference proteome</keyword>
<dbReference type="RefSeq" id="WP_126790749.1">
    <property type="nucleotide sequence ID" value="NZ_PIPI01000001.1"/>
</dbReference>
<feature type="binding site" evidence="3">
    <location>
        <position position="106"/>
    </location>
    <ligand>
        <name>phosphoenolpyruvate</name>
        <dbReference type="ChEBI" id="CHEBI:58702"/>
    </ligand>
</feature>
<dbReference type="PANTHER" id="PTHR21337">
    <property type="entry name" value="PHOSPHO-2-DEHYDRO-3-DEOXYHEPTONATE ALDOLASE 1, 2"/>
    <property type="match status" value="1"/>
</dbReference>
<reference evidence="5 6" key="1">
    <citation type="journal article" date="2011" name="Front. Microbiol.">
        <title>Genomic signatures of strain selection and enhancement in Bacillus atrophaeus var. globigii, a historical biowarfare simulant.</title>
        <authorList>
            <person name="Gibbons H.S."/>
            <person name="Broomall S.M."/>
            <person name="McNew L.A."/>
            <person name="Daligault H."/>
            <person name="Chapman C."/>
            <person name="Bruce D."/>
            <person name="Karavis M."/>
            <person name="Krepps M."/>
            <person name="McGregor P.A."/>
            <person name="Hong C."/>
            <person name="Park K.H."/>
            <person name="Akmal A."/>
            <person name="Feldman A."/>
            <person name="Lin J.S."/>
            <person name="Chang W.E."/>
            <person name="Higgs B.W."/>
            <person name="Demirev P."/>
            <person name="Lindquist J."/>
            <person name="Liem A."/>
            <person name="Fochler E."/>
            <person name="Read T.D."/>
            <person name="Tapia R."/>
            <person name="Johnson S."/>
            <person name="Bishop-Lilly K.A."/>
            <person name="Detter C."/>
            <person name="Han C."/>
            <person name="Sozhamannan S."/>
            <person name="Rosenzweig C.N."/>
            <person name="Skowronski E.W."/>
        </authorList>
    </citation>
    <scope>NUCLEOTIDE SEQUENCE [LARGE SCALE GENOMIC DNA]</scope>
    <source>
        <strain evidence="5 6">AK5</strain>
    </source>
</reference>
<dbReference type="SUPFAM" id="SSF51569">
    <property type="entry name" value="Aldolase"/>
    <property type="match status" value="1"/>
</dbReference>
<dbReference type="NCBIfam" id="TIGR01358">
    <property type="entry name" value="DAHP_synth_II"/>
    <property type="match status" value="1"/>
</dbReference>
<keyword evidence="3" id="KW-0464">Manganese</keyword>
<dbReference type="Proteomes" id="UP000288212">
    <property type="component" value="Unassembled WGS sequence"/>
</dbReference>
<dbReference type="PANTHER" id="PTHR21337:SF0">
    <property type="entry name" value="PHOSPHO-2-DEHYDRO-3-DEOXYHEPTONATE ALDOLASE"/>
    <property type="match status" value="1"/>
</dbReference>
<dbReference type="Gene3D" id="3.20.20.70">
    <property type="entry name" value="Aldolase class I"/>
    <property type="match status" value="1"/>
</dbReference>
<dbReference type="OrthoDB" id="9766852at2"/>
<comment type="cofactor">
    <cofactor evidence="3">
        <name>Mn(2+)</name>
        <dbReference type="ChEBI" id="CHEBI:29035"/>
    </cofactor>
    <cofactor evidence="3">
        <name>Co(2+)</name>
        <dbReference type="ChEBI" id="CHEBI:48828"/>
    </cofactor>
    <cofactor evidence="3">
        <name>Cd(2+)</name>
        <dbReference type="ChEBI" id="CHEBI:48775"/>
    </cofactor>
    <text evidence="3">Binds 1 divalent cation per subunit. The enzyme is active with manganese, cobalt or cadmium ions.</text>
</comment>
<feature type="binding site" evidence="3">
    <location>
        <position position="424"/>
    </location>
    <ligand>
        <name>Mn(2+)</name>
        <dbReference type="ChEBI" id="CHEBI:29035"/>
    </ligand>
</feature>
<feature type="binding site" evidence="3">
    <location>
        <position position="320"/>
    </location>
    <ligand>
        <name>phosphoenolpyruvate</name>
        <dbReference type="ChEBI" id="CHEBI:58702"/>
    </ligand>
</feature>
<comment type="caution">
    <text evidence="5">The sequence shown here is derived from an EMBL/GenBank/DDBJ whole genome shotgun (WGS) entry which is preliminary data.</text>
</comment>
<accession>A0A432VYB0</accession>
<feature type="binding site" evidence="3">
    <location>
        <position position="394"/>
    </location>
    <ligand>
        <name>Mn(2+)</name>
        <dbReference type="ChEBI" id="CHEBI:29035"/>
    </ligand>
</feature>
<evidence type="ECO:0000256" key="4">
    <source>
        <dbReference type="RuleBase" id="RU363071"/>
    </source>
</evidence>
<evidence type="ECO:0000313" key="5">
    <source>
        <dbReference type="EMBL" id="RUO21690.1"/>
    </source>
</evidence>
<gene>
    <name evidence="5" type="ORF">CWE06_02225</name>
</gene>
<evidence type="ECO:0000256" key="2">
    <source>
        <dbReference type="ARBA" id="ARBA00022679"/>
    </source>
</evidence>
<feature type="binding site" evidence="3">
    <location>
        <position position="352"/>
    </location>
    <ligand>
        <name>Mn(2+)</name>
        <dbReference type="ChEBI" id="CHEBI:29035"/>
    </ligand>
</feature>
<evidence type="ECO:0000256" key="3">
    <source>
        <dbReference type="PIRSR" id="PIRSR602480-1"/>
    </source>
</evidence>
<comment type="catalytic activity">
    <reaction evidence="4">
        <text>D-erythrose 4-phosphate + phosphoenolpyruvate + H2O = 7-phospho-2-dehydro-3-deoxy-D-arabino-heptonate + phosphate</text>
        <dbReference type="Rhea" id="RHEA:14717"/>
        <dbReference type="ChEBI" id="CHEBI:15377"/>
        <dbReference type="ChEBI" id="CHEBI:16897"/>
        <dbReference type="ChEBI" id="CHEBI:43474"/>
        <dbReference type="ChEBI" id="CHEBI:58394"/>
        <dbReference type="ChEBI" id="CHEBI:58702"/>
        <dbReference type="EC" id="2.5.1.54"/>
    </reaction>
</comment>
<dbReference type="Pfam" id="PF01474">
    <property type="entry name" value="DAHP_synth_2"/>
    <property type="match status" value="1"/>
</dbReference>
<sequence>MTWSPQSWRNFPIQQQPHYPDQDALHYVESQLKRYPPLVFAEEIRRLEGHLGQVCQGNGFLLQGGDCAESFRDFTAPKIRDTFKVMLQMAIVLTFAGSVPVTKVARMAGQFAKPRSSDTEIIDGIELPSYRGDIINGADFTAEARVPDPNRMLTAYHHSAACLNLLRAFAQGGFADLHKVHKWNMGFVNANPMKEKYQAIAERIQESLHFMEVLGITAETHPTIHETELFTSHEALLLPYEEALTRTDSLTGLPYNCSAHMVWMGERTRQLDHAHMEFFSGIKNPIGVKIGPNATEDDVMAIIDKLNPQNIPGRLTFITRMGADNLAENLPKLIRRVQNEGRLVVWSSDPMHGNTVKAGNGYKTRDFSAIIRELRQFFAVHQAEGSYAGGIHLEMTGEDVTECTGGAYKISQDDLAERYLTQCDPRLNADQVLELAFLVSESLGKARQGQGA</sequence>
<feature type="binding site" evidence="3">
    <location>
        <position position="289"/>
    </location>
    <ligand>
        <name>phosphoenolpyruvate</name>
        <dbReference type="ChEBI" id="CHEBI:58702"/>
    </ligand>
</feature>
<keyword evidence="3" id="KW-0170">Cobalt</keyword>
<name>A0A432VYB0_9GAMM</name>
<evidence type="ECO:0000313" key="6">
    <source>
        <dbReference type="Proteomes" id="UP000288212"/>
    </source>
</evidence>
<evidence type="ECO:0000256" key="1">
    <source>
        <dbReference type="ARBA" id="ARBA00008911"/>
    </source>
</evidence>
<protein>
    <recommendedName>
        <fullName evidence="4">Phospho-2-dehydro-3-deoxyheptonate aldolase</fullName>
        <ecNumber evidence="4">2.5.1.54</ecNumber>
    </recommendedName>
</protein>
<organism evidence="5 6">
    <name type="scientific">Aliidiomarina haloalkalitolerans</name>
    <dbReference type="NCBI Taxonomy" id="859059"/>
    <lineage>
        <taxon>Bacteria</taxon>
        <taxon>Pseudomonadati</taxon>
        <taxon>Pseudomonadota</taxon>
        <taxon>Gammaproteobacteria</taxon>
        <taxon>Alteromonadales</taxon>
        <taxon>Idiomarinaceae</taxon>
        <taxon>Aliidiomarina</taxon>
    </lineage>
</organism>
<feature type="binding site" evidence="3">
    <location>
        <begin position="266"/>
        <end position="267"/>
    </location>
    <ligand>
        <name>phosphoenolpyruvate</name>
        <dbReference type="ChEBI" id="CHEBI:58702"/>
    </ligand>
</feature>
<dbReference type="InterPro" id="IPR013785">
    <property type="entry name" value="Aldolase_TIM"/>
</dbReference>
<dbReference type="EC" id="2.5.1.54" evidence="4"/>
<dbReference type="EMBL" id="PIPI01000001">
    <property type="protein sequence ID" value="RUO21690.1"/>
    <property type="molecule type" value="Genomic_DNA"/>
</dbReference>
<comment type="similarity">
    <text evidence="1 4">Belongs to the class-II DAHP synthase family.</text>
</comment>
<dbReference type="AlphaFoldDB" id="A0A432VYB0"/>
<dbReference type="GO" id="GO:0009073">
    <property type="term" value="P:aromatic amino acid family biosynthetic process"/>
    <property type="evidence" value="ECO:0007669"/>
    <property type="project" value="InterPro"/>
</dbReference>
<dbReference type="InterPro" id="IPR002480">
    <property type="entry name" value="DAHP_synth_2"/>
</dbReference>
<proteinExistence type="inferred from homology"/>
<feature type="binding site" evidence="3">
    <location>
        <position position="67"/>
    </location>
    <ligand>
        <name>Mn(2+)</name>
        <dbReference type="ChEBI" id="CHEBI:29035"/>
    </ligand>
</feature>
<dbReference type="GO" id="GO:0003849">
    <property type="term" value="F:3-deoxy-7-phosphoheptulonate synthase activity"/>
    <property type="evidence" value="ECO:0007669"/>
    <property type="project" value="UniProtKB-EC"/>
</dbReference>